<accession>A0A381W3Z5</accession>
<evidence type="ECO:0000259" key="1">
    <source>
        <dbReference type="Pfam" id="PF02811"/>
    </source>
</evidence>
<proteinExistence type="predicted"/>
<feature type="domain" description="PHP" evidence="1">
    <location>
        <begin position="1"/>
        <end position="27"/>
    </location>
</feature>
<feature type="non-terminal residue" evidence="2">
    <location>
        <position position="27"/>
    </location>
</feature>
<dbReference type="Pfam" id="PF02811">
    <property type="entry name" value="PHP"/>
    <property type="match status" value="1"/>
</dbReference>
<dbReference type="EMBL" id="UINC01010647">
    <property type="protein sequence ID" value="SVA47276.1"/>
    <property type="molecule type" value="Genomic_DNA"/>
</dbReference>
<gene>
    <name evidence="2" type="ORF">METZ01_LOCUS100130</name>
</gene>
<dbReference type="AlphaFoldDB" id="A0A381W3Z5"/>
<reference evidence="2" key="1">
    <citation type="submission" date="2018-05" db="EMBL/GenBank/DDBJ databases">
        <authorList>
            <person name="Lanie J.A."/>
            <person name="Ng W.-L."/>
            <person name="Kazmierczak K.M."/>
            <person name="Andrzejewski T.M."/>
            <person name="Davidsen T.M."/>
            <person name="Wayne K.J."/>
            <person name="Tettelin H."/>
            <person name="Glass J.I."/>
            <person name="Rusch D."/>
            <person name="Podicherti R."/>
            <person name="Tsui H.-C.T."/>
            <person name="Winkler M.E."/>
        </authorList>
    </citation>
    <scope>NUCLEOTIDE SEQUENCE</scope>
</reference>
<evidence type="ECO:0000313" key="2">
    <source>
        <dbReference type="EMBL" id="SVA47276.1"/>
    </source>
</evidence>
<dbReference type="InterPro" id="IPR004013">
    <property type="entry name" value="PHP_dom"/>
</dbReference>
<dbReference type="Gene3D" id="3.20.20.140">
    <property type="entry name" value="Metal-dependent hydrolases"/>
    <property type="match status" value="1"/>
</dbReference>
<organism evidence="2">
    <name type="scientific">marine metagenome</name>
    <dbReference type="NCBI Taxonomy" id="408172"/>
    <lineage>
        <taxon>unclassified sequences</taxon>
        <taxon>metagenomes</taxon>
        <taxon>ecological metagenomes</taxon>
    </lineage>
</organism>
<name>A0A381W3Z5_9ZZZZ</name>
<sequence>MDSVALTEHGNMFSVVPYYKDAKKAGI</sequence>
<protein>
    <recommendedName>
        <fullName evidence="1">PHP domain-containing protein</fullName>
    </recommendedName>
</protein>
<dbReference type="GO" id="GO:0003824">
    <property type="term" value="F:catalytic activity"/>
    <property type="evidence" value="ECO:0007669"/>
    <property type="project" value="InterPro"/>
</dbReference>